<keyword evidence="4 6" id="KW-0472">Membrane</keyword>
<feature type="domain" description="Lipopolysaccharide assembly protein A" evidence="7">
    <location>
        <begin position="24"/>
        <end position="83"/>
    </location>
</feature>
<name>A0ABU6MLB5_9BACI</name>
<dbReference type="EMBL" id="JARMAB010000026">
    <property type="protein sequence ID" value="MED1204756.1"/>
    <property type="molecule type" value="Genomic_DNA"/>
</dbReference>
<evidence type="ECO:0000313" key="8">
    <source>
        <dbReference type="EMBL" id="MED1204756.1"/>
    </source>
</evidence>
<feature type="transmembrane region" description="Helical" evidence="6">
    <location>
        <begin position="7"/>
        <end position="25"/>
    </location>
</feature>
<comment type="caution">
    <text evidence="8">The sequence shown here is derived from an EMBL/GenBank/DDBJ whole genome shotgun (WGS) entry which is preliminary data.</text>
</comment>
<proteinExistence type="predicted"/>
<dbReference type="InterPro" id="IPR010445">
    <property type="entry name" value="LapA_dom"/>
</dbReference>
<gene>
    <name evidence="8" type="ORF">P4T90_17055</name>
</gene>
<dbReference type="PANTHER" id="PTHR41335:SF1">
    <property type="entry name" value="MEMBRANE PROTEIN"/>
    <property type="match status" value="1"/>
</dbReference>
<organism evidence="8 9">
    <name type="scientific">Heyndrickxia acidicola</name>
    <dbReference type="NCBI Taxonomy" id="209389"/>
    <lineage>
        <taxon>Bacteria</taxon>
        <taxon>Bacillati</taxon>
        <taxon>Bacillota</taxon>
        <taxon>Bacilli</taxon>
        <taxon>Bacillales</taxon>
        <taxon>Bacillaceae</taxon>
        <taxon>Heyndrickxia</taxon>
    </lineage>
</organism>
<evidence type="ECO:0000256" key="4">
    <source>
        <dbReference type="ARBA" id="ARBA00023136"/>
    </source>
</evidence>
<evidence type="ECO:0000256" key="5">
    <source>
        <dbReference type="SAM" id="MobiDB-lite"/>
    </source>
</evidence>
<protein>
    <submittedName>
        <fullName evidence="8">DUF1049 domain-containing protein</fullName>
    </submittedName>
</protein>
<keyword evidence="2 6" id="KW-0812">Transmembrane</keyword>
<dbReference type="PANTHER" id="PTHR41335">
    <property type="entry name" value="MEMBRANE PROTEIN-RELATED"/>
    <property type="match status" value="1"/>
</dbReference>
<evidence type="ECO:0000256" key="1">
    <source>
        <dbReference type="ARBA" id="ARBA00022475"/>
    </source>
</evidence>
<feature type="compositionally biased region" description="Low complexity" evidence="5">
    <location>
        <begin position="106"/>
        <end position="117"/>
    </location>
</feature>
<dbReference type="RefSeq" id="WP_066261919.1">
    <property type="nucleotide sequence ID" value="NZ_JARMAB010000026.1"/>
</dbReference>
<dbReference type="Pfam" id="PF06305">
    <property type="entry name" value="LapA_dom"/>
    <property type="match status" value="1"/>
</dbReference>
<keyword evidence="3 6" id="KW-1133">Transmembrane helix</keyword>
<dbReference type="Proteomes" id="UP001341444">
    <property type="component" value="Unassembled WGS sequence"/>
</dbReference>
<evidence type="ECO:0000256" key="6">
    <source>
        <dbReference type="SAM" id="Phobius"/>
    </source>
</evidence>
<evidence type="ECO:0000256" key="3">
    <source>
        <dbReference type="ARBA" id="ARBA00022989"/>
    </source>
</evidence>
<sequence>MRIQWSIFLGIVFAFLIAIFAVINVDSVKVHYLFGTAQWPLVLVILGSVVTGAIIIGAVGFVKMYSLRLQNKRLEEELKQLRTRVGLPGKKPETDMEESSFQKTVPDSPDTPDSPAH</sequence>
<evidence type="ECO:0000256" key="2">
    <source>
        <dbReference type="ARBA" id="ARBA00022692"/>
    </source>
</evidence>
<keyword evidence="9" id="KW-1185">Reference proteome</keyword>
<evidence type="ECO:0000259" key="7">
    <source>
        <dbReference type="Pfam" id="PF06305"/>
    </source>
</evidence>
<feature type="transmembrane region" description="Helical" evidence="6">
    <location>
        <begin position="37"/>
        <end position="62"/>
    </location>
</feature>
<feature type="region of interest" description="Disordered" evidence="5">
    <location>
        <begin position="85"/>
        <end position="117"/>
    </location>
</feature>
<evidence type="ECO:0000313" key="9">
    <source>
        <dbReference type="Proteomes" id="UP001341444"/>
    </source>
</evidence>
<accession>A0ABU6MLB5</accession>
<keyword evidence="1" id="KW-1003">Cell membrane</keyword>
<reference evidence="8 9" key="1">
    <citation type="submission" date="2023-03" db="EMBL/GenBank/DDBJ databases">
        <title>Bacillus Genome Sequencing.</title>
        <authorList>
            <person name="Dunlap C."/>
        </authorList>
    </citation>
    <scope>NUCLEOTIDE SEQUENCE [LARGE SCALE GENOMIC DNA]</scope>
    <source>
        <strain evidence="8 9">B-23453</strain>
    </source>
</reference>